<organism evidence="1 2">
    <name type="scientific">Actibacterium naphthalenivorans</name>
    <dbReference type="NCBI Taxonomy" id="1614693"/>
    <lineage>
        <taxon>Bacteria</taxon>
        <taxon>Pseudomonadati</taxon>
        <taxon>Pseudomonadota</taxon>
        <taxon>Alphaproteobacteria</taxon>
        <taxon>Rhodobacterales</taxon>
        <taxon>Roseobacteraceae</taxon>
        <taxon>Actibacterium</taxon>
    </lineage>
</organism>
<dbReference type="EMBL" id="JACIEQ010000001">
    <property type="protein sequence ID" value="MBB4021860.1"/>
    <property type="molecule type" value="Genomic_DNA"/>
</dbReference>
<dbReference type="EC" id="3.5.1.68" evidence="1"/>
<dbReference type="RefSeq" id="WP_054540094.1">
    <property type="nucleotide sequence ID" value="NZ_JACIEQ010000001.1"/>
</dbReference>
<accession>A0A840C9V2</accession>
<keyword evidence="2" id="KW-1185">Reference proteome</keyword>
<dbReference type="Proteomes" id="UP000585681">
    <property type="component" value="Unassembled WGS sequence"/>
</dbReference>
<sequence length="287" mass="31389">MPKPPFKLLLPGTRTTSVVFSSPHSGRDYPWAFLRKSVLDEMAVRSSEDAFVDLLFADAPTLGAPLLAATVPRAYVDLNRSADELDPALIEGVRKTAHNPRISSGLGVIPRVVANGRAIQSGKISLHEARARLDTHWHPYHARLQALLDESHAAFGEAILIDCHSMPHEAIDSITRIGHPRPEVVLGDRFGAAAHRDIIERIEAAFVSAGLKVGRNAPFAGAYITQHYGLPSRGQHAVQIEIDRSLYMNEQMIRPNGNFHGFRRLLAGVMAEIADIGRGDELPMAAE</sequence>
<evidence type="ECO:0000313" key="2">
    <source>
        <dbReference type="Proteomes" id="UP000585681"/>
    </source>
</evidence>
<name>A0A840C9V2_9RHOB</name>
<gene>
    <name evidence="1" type="ORF">GGR17_001651</name>
</gene>
<reference evidence="1" key="1">
    <citation type="submission" date="2020-08" db="EMBL/GenBank/DDBJ databases">
        <title>Genomic Encyclopedia of Type Strains, Phase IV (KMG-IV): sequencing the most valuable type-strain genomes for metagenomic binning, comparative biology and taxonomic classification.</title>
        <authorList>
            <person name="Goeker M."/>
        </authorList>
    </citation>
    <scope>NUCLEOTIDE SEQUENCE [LARGE SCALE GENOMIC DNA]</scope>
    <source>
        <strain evidence="1">DSM 105040</strain>
    </source>
</reference>
<dbReference type="InterPro" id="IPR007709">
    <property type="entry name" value="N-FG_amidohydro"/>
</dbReference>
<dbReference type="SUPFAM" id="SSF53187">
    <property type="entry name" value="Zn-dependent exopeptidases"/>
    <property type="match status" value="1"/>
</dbReference>
<comment type="caution">
    <text evidence="1">The sequence shown here is derived from an EMBL/GenBank/DDBJ whole genome shotgun (WGS) entry which is preliminary data.</text>
</comment>
<protein>
    <submittedName>
        <fullName evidence="1">N-formylglutamate deformylase</fullName>
        <ecNumber evidence="1">3.5.1.68</ecNumber>
    </submittedName>
</protein>
<dbReference type="Pfam" id="PF05013">
    <property type="entry name" value="FGase"/>
    <property type="match status" value="1"/>
</dbReference>
<keyword evidence="1" id="KW-0378">Hydrolase</keyword>
<proteinExistence type="predicted"/>
<dbReference type="Gene3D" id="3.40.630.40">
    <property type="entry name" value="Zn-dependent exopeptidases"/>
    <property type="match status" value="1"/>
</dbReference>
<dbReference type="AlphaFoldDB" id="A0A840C9V2"/>
<evidence type="ECO:0000313" key="1">
    <source>
        <dbReference type="EMBL" id="MBB4021860.1"/>
    </source>
</evidence>
<dbReference type="GO" id="GO:0050129">
    <property type="term" value="F:N-formylglutamate deformylase activity"/>
    <property type="evidence" value="ECO:0007669"/>
    <property type="project" value="UniProtKB-EC"/>
</dbReference>